<dbReference type="AlphaFoldDB" id="A0A176VI95"/>
<feature type="transmembrane region" description="Helical" evidence="7">
    <location>
        <begin position="377"/>
        <end position="401"/>
    </location>
</feature>
<comment type="caution">
    <text evidence="8">The sequence shown here is derived from an EMBL/GenBank/DDBJ whole genome shotgun (WGS) entry which is preliminary data.</text>
</comment>
<evidence type="ECO:0000256" key="5">
    <source>
        <dbReference type="ARBA" id="ARBA00023136"/>
    </source>
</evidence>
<dbReference type="EMBL" id="LVLJ01003591">
    <property type="protein sequence ID" value="OAE20634.1"/>
    <property type="molecule type" value="Genomic_DNA"/>
</dbReference>
<evidence type="ECO:0000256" key="2">
    <source>
        <dbReference type="ARBA" id="ARBA00008803"/>
    </source>
</evidence>
<protein>
    <submittedName>
        <fullName evidence="8">Uncharacterized protein</fullName>
    </submittedName>
</protein>
<sequence>MSRRSFSFELLANNSPGDGDSANLYGSDFMGDEKSDKPRRRRRKNRSRKTSVGDLSPISPIPDESGSHLSTLNSSLLPPLPYSVDSFAYPSDWPLGISPTESSPSVSAESPSVPLLITSRSLEREPSSLGVVREYRSGSSAGWDHRDSNQLDSLKLFASTGSELSCHAAKDDSRLRETLEETLGNIKEGSVTDSVVYTVDKVARVQGASERSLLKSPSFRENLSSGVPDFSAANGGIVEPSFAPGALFPPTELRQRLVERSVSKHNDDNCVEDMPTVVNSKQRSLIDSNLGTSSDEHATPPPQKIRLGTFATPQLKDWERLMAANNHPPPVELSPLQYIRGEVFGGSTLRNTNAAGSDQRREQVYNTMFHVPWRCELLIDVGFFVCLDAFLSLFTVIPARIIMYFWHHIRNLFKRRQFQRPVAAELCDFGCLIVLVVGVAVLRQADISIIYHWIRCQGIVKLYVIFNVLEVDTVERFHILTHVLFVWAQNVENAEESLWLKFFYNAGMVFFCEMIVDVIKHSFLAKFNEVKPATYSQFLQALCTQTLSSQSHEVHKTMAFVPLAPACVVCDENPVSCVCVMHPRRTLLVEMARYDAFRRRYICCSVPLENRHWFEFTNTR</sequence>
<dbReference type="InterPro" id="IPR008010">
    <property type="entry name" value="Tatp1"/>
</dbReference>
<reference evidence="8" key="1">
    <citation type="submission" date="2016-03" db="EMBL/GenBank/DDBJ databases">
        <title>Mechanisms controlling the formation of the plant cell surface in tip-growing cells are functionally conserved among land plants.</title>
        <authorList>
            <person name="Honkanen S."/>
            <person name="Jones V.A."/>
            <person name="Morieri G."/>
            <person name="Champion C."/>
            <person name="Hetherington A.J."/>
            <person name="Kelly S."/>
            <person name="Saint-Marcoux D."/>
            <person name="Proust H."/>
            <person name="Prescott H."/>
            <person name="Dolan L."/>
        </authorList>
    </citation>
    <scope>NUCLEOTIDE SEQUENCE [LARGE SCALE GENOMIC DNA]</scope>
    <source>
        <tissue evidence="8">Whole gametophyte</tissue>
    </source>
</reference>
<comment type="similarity">
    <text evidence="2">Belongs to the TAPT1 family.</text>
</comment>
<dbReference type="Proteomes" id="UP000077202">
    <property type="component" value="Unassembled WGS sequence"/>
</dbReference>
<gene>
    <name evidence="8" type="ORF">AXG93_154s1080</name>
</gene>
<keyword evidence="3 7" id="KW-0812">Transmembrane</keyword>
<dbReference type="GO" id="GO:0005789">
    <property type="term" value="C:endoplasmic reticulum membrane"/>
    <property type="evidence" value="ECO:0007669"/>
    <property type="project" value="TreeGrafter"/>
</dbReference>
<keyword evidence="5 7" id="KW-0472">Membrane</keyword>
<feature type="compositionally biased region" description="Basic residues" evidence="6">
    <location>
        <begin position="37"/>
        <end position="49"/>
    </location>
</feature>
<feature type="region of interest" description="Disordered" evidence="6">
    <location>
        <begin position="1"/>
        <end position="70"/>
    </location>
</feature>
<evidence type="ECO:0000256" key="4">
    <source>
        <dbReference type="ARBA" id="ARBA00022989"/>
    </source>
</evidence>
<organism evidence="8 9">
    <name type="scientific">Marchantia polymorpha subsp. ruderalis</name>
    <dbReference type="NCBI Taxonomy" id="1480154"/>
    <lineage>
        <taxon>Eukaryota</taxon>
        <taxon>Viridiplantae</taxon>
        <taxon>Streptophyta</taxon>
        <taxon>Embryophyta</taxon>
        <taxon>Marchantiophyta</taxon>
        <taxon>Marchantiopsida</taxon>
        <taxon>Marchantiidae</taxon>
        <taxon>Marchantiales</taxon>
        <taxon>Marchantiaceae</taxon>
        <taxon>Marchantia</taxon>
    </lineage>
</organism>
<evidence type="ECO:0000256" key="1">
    <source>
        <dbReference type="ARBA" id="ARBA00004141"/>
    </source>
</evidence>
<keyword evidence="4 7" id="KW-1133">Transmembrane helix</keyword>
<dbReference type="Pfam" id="PF05346">
    <property type="entry name" value="DUF747"/>
    <property type="match status" value="2"/>
</dbReference>
<evidence type="ECO:0000256" key="6">
    <source>
        <dbReference type="SAM" id="MobiDB-lite"/>
    </source>
</evidence>
<keyword evidence="9" id="KW-1185">Reference proteome</keyword>
<proteinExistence type="inferred from homology"/>
<evidence type="ECO:0000256" key="7">
    <source>
        <dbReference type="SAM" id="Phobius"/>
    </source>
</evidence>
<name>A0A176VI95_MARPO</name>
<dbReference type="PANTHER" id="PTHR13317:SF4">
    <property type="entry name" value="TRANSMEMBRANE ANTERIOR POSTERIOR TRANSFORMATION PROTEIN 1 HOMOLOG"/>
    <property type="match status" value="1"/>
</dbReference>
<accession>A0A176VI95</accession>
<dbReference type="PANTHER" id="PTHR13317">
    <property type="entry name" value="TRANSMEMBRANE ANTERIOR POSTERIOR TRANSFORMATION PROTEIN 1 HOMOLOG"/>
    <property type="match status" value="1"/>
</dbReference>
<evidence type="ECO:0000256" key="3">
    <source>
        <dbReference type="ARBA" id="ARBA00022692"/>
    </source>
</evidence>
<evidence type="ECO:0000313" key="9">
    <source>
        <dbReference type="Proteomes" id="UP000077202"/>
    </source>
</evidence>
<feature type="transmembrane region" description="Helical" evidence="7">
    <location>
        <begin position="422"/>
        <end position="442"/>
    </location>
</feature>
<evidence type="ECO:0000313" key="8">
    <source>
        <dbReference type="EMBL" id="OAE20634.1"/>
    </source>
</evidence>
<comment type="subcellular location">
    <subcellularLocation>
        <location evidence="1">Membrane</location>
        <topology evidence="1">Multi-pass membrane protein</topology>
    </subcellularLocation>
</comment>